<evidence type="ECO:0000256" key="1">
    <source>
        <dbReference type="ARBA" id="ARBA00007734"/>
    </source>
</evidence>
<dbReference type="CDD" id="cd00254">
    <property type="entry name" value="LT-like"/>
    <property type="match status" value="1"/>
</dbReference>
<gene>
    <name evidence="4" type="ORF">HDF16_000877</name>
</gene>
<dbReference type="InterPro" id="IPR008258">
    <property type="entry name" value="Transglycosylase_SLT_dom_1"/>
</dbReference>
<dbReference type="Pfam" id="PF01464">
    <property type="entry name" value="SLT"/>
    <property type="match status" value="1"/>
</dbReference>
<evidence type="ECO:0000256" key="2">
    <source>
        <dbReference type="SAM" id="SignalP"/>
    </source>
</evidence>
<sequence length="252" mass="26784">MKFSVKKMGLTALLAASPLPSVARAAEHLTLRNGFEMDCARREVLEDGRLRLFLMPTSAAVAAADSSYIDVSPDAVLRVEMIPDPVFVVSPISSAGVKRASKASAEPTKAEMHTLLASAGTQHNIDEDLLAAVVKAESGGKTYAVSRTGARGLMQLMPGTASAMGVNDAFRPEQNIAGGTAYLDQLLVRYHDDATLALAAYNAGPGAVDKYHGVPPYRETRAYVARVIGEFNRRKLAARTAANQVAGLQQDQ</sequence>
<protein>
    <submittedName>
        <fullName evidence="4">Soluble lytic murein transglycosylase-like protein</fullName>
    </submittedName>
</protein>
<comment type="caution">
    <text evidence="4">The sequence shown here is derived from an EMBL/GenBank/DDBJ whole genome shotgun (WGS) entry which is preliminary data.</text>
</comment>
<reference evidence="4 5" key="1">
    <citation type="submission" date="2020-08" db="EMBL/GenBank/DDBJ databases">
        <title>Genomic Encyclopedia of Type Strains, Phase IV (KMG-V): Genome sequencing to study the core and pangenomes of soil and plant-associated prokaryotes.</title>
        <authorList>
            <person name="Whitman W."/>
        </authorList>
    </citation>
    <scope>NUCLEOTIDE SEQUENCE [LARGE SCALE GENOMIC DNA]</scope>
    <source>
        <strain evidence="4 5">M8UP14</strain>
    </source>
</reference>
<name>A0A7W8E1U5_9BACT</name>
<evidence type="ECO:0000259" key="3">
    <source>
        <dbReference type="Pfam" id="PF01464"/>
    </source>
</evidence>
<dbReference type="Gene3D" id="1.10.530.10">
    <property type="match status" value="1"/>
</dbReference>
<keyword evidence="2" id="KW-0732">Signal</keyword>
<dbReference type="AlphaFoldDB" id="A0A7W8E1U5"/>
<dbReference type="PANTHER" id="PTHR37423">
    <property type="entry name" value="SOLUBLE LYTIC MUREIN TRANSGLYCOSYLASE-RELATED"/>
    <property type="match status" value="1"/>
</dbReference>
<accession>A0A7W8E1U5</accession>
<dbReference type="InterPro" id="IPR023346">
    <property type="entry name" value="Lysozyme-like_dom_sf"/>
</dbReference>
<evidence type="ECO:0000313" key="5">
    <source>
        <dbReference type="Proteomes" id="UP000540989"/>
    </source>
</evidence>
<feature type="domain" description="Transglycosylase SLT" evidence="3">
    <location>
        <begin position="118"/>
        <end position="213"/>
    </location>
</feature>
<keyword evidence="5" id="KW-1185">Reference proteome</keyword>
<dbReference type="SUPFAM" id="SSF53955">
    <property type="entry name" value="Lysozyme-like"/>
    <property type="match status" value="1"/>
</dbReference>
<dbReference type="EMBL" id="JACHIP010000001">
    <property type="protein sequence ID" value="MBB5056208.1"/>
    <property type="molecule type" value="Genomic_DNA"/>
</dbReference>
<dbReference type="Proteomes" id="UP000540989">
    <property type="component" value="Unassembled WGS sequence"/>
</dbReference>
<evidence type="ECO:0000313" key="4">
    <source>
        <dbReference type="EMBL" id="MBB5056208.1"/>
    </source>
</evidence>
<organism evidence="4 5">
    <name type="scientific">Granulicella aggregans</name>
    <dbReference type="NCBI Taxonomy" id="474949"/>
    <lineage>
        <taxon>Bacteria</taxon>
        <taxon>Pseudomonadati</taxon>
        <taxon>Acidobacteriota</taxon>
        <taxon>Terriglobia</taxon>
        <taxon>Terriglobales</taxon>
        <taxon>Acidobacteriaceae</taxon>
        <taxon>Granulicella</taxon>
    </lineage>
</organism>
<dbReference type="PANTHER" id="PTHR37423:SF2">
    <property type="entry name" value="MEMBRANE-BOUND LYTIC MUREIN TRANSGLYCOSYLASE C"/>
    <property type="match status" value="1"/>
</dbReference>
<comment type="similarity">
    <text evidence="1">Belongs to the transglycosylase Slt family.</text>
</comment>
<feature type="chain" id="PRO_5031060767" evidence="2">
    <location>
        <begin position="26"/>
        <end position="252"/>
    </location>
</feature>
<proteinExistence type="inferred from homology"/>
<feature type="signal peptide" evidence="2">
    <location>
        <begin position="1"/>
        <end position="25"/>
    </location>
</feature>